<name>A0A317XX77_9BASI</name>
<feature type="compositionally biased region" description="Basic and acidic residues" evidence="8">
    <location>
        <begin position="144"/>
        <end position="157"/>
    </location>
</feature>
<dbReference type="FunCoup" id="A0A317XX77">
    <property type="interactions" value="36"/>
</dbReference>
<keyword evidence="4" id="KW-0812">Transmembrane</keyword>
<dbReference type="InParanoid" id="A0A317XX77"/>
<keyword evidence="12" id="KW-1185">Reference proteome</keyword>
<dbReference type="GO" id="GO:0008324">
    <property type="term" value="F:monoatomic cation transmembrane transporter activity"/>
    <property type="evidence" value="ECO:0007669"/>
    <property type="project" value="InterPro"/>
</dbReference>
<dbReference type="PANTHER" id="PTHR43840:SF15">
    <property type="entry name" value="MITOCHONDRIAL METAL TRANSPORTER 1-RELATED"/>
    <property type="match status" value="1"/>
</dbReference>
<dbReference type="Pfam" id="PF01545">
    <property type="entry name" value="Cation_efflux"/>
    <property type="match status" value="2"/>
</dbReference>
<proteinExistence type="inferred from homology"/>
<dbReference type="Pfam" id="PF16916">
    <property type="entry name" value="ZT_dimer"/>
    <property type="match status" value="1"/>
</dbReference>
<evidence type="ECO:0000313" key="11">
    <source>
        <dbReference type="EMBL" id="PWZ02885.1"/>
    </source>
</evidence>
<feature type="region of interest" description="Disordered" evidence="8">
    <location>
        <begin position="203"/>
        <end position="300"/>
    </location>
</feature>
<evidence type="ECO:0000256" key="3">
    <source>
        <dbReference type="ARBA" id="ARBA00022448"/>
    </source>
</evidence>
<dbReference type="GO" id="GO:0098771">
    <property type="term" value="P:inorganic ion homeostasis"/>
    <property type="evidence" value="ECO:0007669"/>
    <property type="project" value="UniProtKB-ARBA"/>
</dbReference>
<evidence type="ECO:0000256" key="8">
    <source>
        <dbReference type="SAM" id="MobiDB-lite"/>
    </source>
</evidence>
<dbReference type="GO" id="GO:0016020">
    <property type="term" value="C:membrane"/>
    <property type="evidence" value="ECO:0007669"/>
    <property type="project" value="UniProtKB-SubCell"/>
</dbReference>
<keyword evidence="6" id="KW-0406">Ion transport</keyword>
<evidence type="ECO:0000259" key="9">
    <source>
        <dbReference type="Pfam" id="PF01545"/>
    </source>
</evidence>
<evidence type="ECO:0000256" key="4">
    <source>
        <dbReference type="ARBA" id="ARBA00022692"/>
    </source>
</evidence>
<dbReference type="InterPro" id="IPR036837">
    <property type="entry name" value="Cation_efflux_CTD_sf"/>
</dbReference>
<dbReference type="Proteomes" id="UP000246740">
    <property type="component" value="Unassembled WGS sequence"/>
</dbReference>
<evidence type="ECO:0000259" key="10">
    <source>
        <dbReference type="Pfam" id="PF16916"/>
    </source>
</evidence>
<dbReference type="EMBL" id="KZ819188">
    <property type="protein sequence ID" value="PWZ02885.1"/>
    <property type="molecule type" value="Genomic_DNA"/>
</dbReference>
<dbReference type="FunFam" id="1.20.1510.10:FF:000013">
    <property type="entry name" value="Cation efflux family protein"/>
    <property type="match status" value="1"/>
</dbReference>
<dbReference type="Gene3D" id="3.30.70.1350">
    <property type="entry name" value="Cation efflux protein, cytoplasmic domain"/>
    <property type="match status" value="1"/>
</dbReference>
<feature type="domain" description="Cation efflux protein cytoplasmic" evidence="10">
    <location>
        <begin position="575"/>
        <end position="642"/>
    </location>
</feature>
<dbReference type="AlphaFoldDB" id="A0A317XX77"/>
<evidence type="ECO:0000256" key="1">
    <source>
        <dbReference type="ARBA" id="ARBA00004141"/>
    </source>
</evidence>
<feature type="compositionally biased region" description="Polar residues" evidence="8">
    <location>
        <begin position="215"/>
        <end position="243"/>
    </location>
</feature>
<dbReference type="GO" id="GO:0005739">
    <property type="term" value="C:mitochondrion"/>
    <property type="evidence" value="ECO:0007669"/>
    <property type="project" value="UniProtKB-ARBA"/>
</dbReference>
<keyword evidence="5" id="KW-1133">Transmembrane helix</keyword>
<dbReference type="PANTHER" id="PTHR43840">
    <property type="entry name" value="MITOCHONDRIAL METAL TRANSPORTER 1-RELATED"/>
    <property type="match status" value="1"/>
</dbReference>
<dbReference type="InterPro" id="IPR050291">
    <property type="entry name" value="CDF_Transporter"/>
</dbReference>
<dbReference type="GO" id="GO:0030003">
    <property type="term" value="P:intracellular monoatomic cation homeostasis"/>
    <property type="evidence" value="ECO:0007669"/>
    <property type="project" value="UniProtKB-ARBA"/>
</dbReference>
<keyword evidence="7" id="KW-0472">Membrane</keyword>
<keyword evidence="3" id="KW-0813">Transport</keyword>
<dbReference type="InterPro" id="IPR027469">
    <property type="entry name" value="Cation_efflux_TMD_sf"/>
</dbReference>
<protein>
    <submittedName>
        <fullName evidence="11">Uncharacterized protein</fullName>
    </submittedName>
</protein>
<dbReference type="FunFam" id="3.30.70.1350:FF:000010">
    <property type="entry name" value="Cation efflux family protein, putative"/>
    <property type="match status" value="1"/>
</dbReference>
<evidence type="ECO:0000256" key="2">
    <source>
        <dbReference type="ARBA" id="ARBA00008873"/>
    </source>
</evidence>
<evidence type="ECO:0000256" key="5">
    <source>
        <dbReference type="ARBA" id="ARBA00022989"/>
    </source>
</evidence>
<evidence type="ECO:0000256" key="7">
    <source>
        <dbReference type="ARBA" id="ARBA00023136"/>
    </source>
</evidence>
<dbReference type="InterPro" id="IPR058533">
    <property type="entry name" value="Cation_efflux_TM"/>
</dbReference>
<dbReference type="SUPFAM" id="SSF161111">
    <property type="entry name" value="Cation efflux protein transmembrane domain-like"/>
    <property type="match status" value="1"/>
</dbReference>
<feature type="compositionally biased region" description="Pro residues" evidence="8">
    <location>
        <begin position="129"/>
        <end position="138"/>
    </location>
</feature>
<accession>A0A317XX77</accession>
<gene>
    <name evidence="11" type="ORF">BCV70DRAFT_154451</name>
</gene>
<dbReference type="Gene3D" id="1.20.1510.10">
    <property type="entry name" value="Cation efflux protein transmembrane domain"/>
    <property type="match status" value="1"/>
</dbReference>
<reference evidence="11 12" key="1">
    <citation type="journal article" date="2018" name="Mol. Biol. Evol.">
        <title>Broad Genomic Sampling Reveals a Smut Pathogenic Ancestry of the Fungal Clade Ustilaginomycotina.</title>
        <authorList>
            <person name="Kijpornyongpan T."/>
            <person name="Mondo S.J."/>
            <person name="Barry K."/>
            <person name="Sandor L."/>
            <person name="Lee J."/>
            <person name="Lipzen A."/>
            <person name="Pangilinan J."/>
            <person name="LaButti K."/>
            <person name="Hainaut M."/>
            <person name="Henrissat B."/>
            <person name="Grigoriev I.V."/>
            <person name="Spatafora J.W."/>
            <person name="Aime M.C."/>
        </authorList>
    </citation>
    <scope>NUCLEOTIDE SEQUENCE [LARGE SCALE GENOMIC DNA]</scope>
    <source>
        <strain evidence="11 12">MCA 3645</strain>
    </source>
</reference>
<feature type="domain" description="Cation efflux protein transmembrane" evidence="9">
    <location>
        <begin position="470"/>
        <end position="558"/>
    </location>
</feature>
<comment type="similarity">
    <text evidence="2">Belongs to the cation diffusion facilitator (CDF) transporter (TC 2.A.4) family. SLC30A subfamily.</text>
</comment>
<dbReference type="InterPro" id="IPR027470">
    <property type="entry name" value="Cation_efflux_CTD"/>
</dbReference>
<feature type="compositionally biased region" description="Basic and acidic residues" evidence="8">
    <location>
        <begin position="249"/>
        <end position="261"/>
    </location>
</feature>
<feature type="domain" description="Cation efflux protein transmembrane" evidence="9">
    <location>
        <begin position="323"/>
        <end position="455"/>
    </location>
</feature>
<dbReference type="STRING" id="1882483.A0A317XX77"/>
<evidence type="ECO:0000313" key="12">
    <source>
        <dbReference type="Proteomes" id="UP000246740"/>
    </source>
</evidence>
<organism evidence="11 12">
    <name type="scientific">Testicularia cyperi</name>
    <dbReference type="NCBI Taxonomy" id="1882483"/>
    <lineage>
        <taxon>Eukaryota</taxon>
        <taxon>Fungi</taxon>
        <taxon>Dikarya</taxon>
        <taxon>Basidiomycota</taxon>
        <taxon>Ustilaginomycotina</taxon>
        <taxon>Ustilaginomycetes</taxon>
        <taxon>Ustilaginales</taxon>
        <taxon>Anthracoideaceae</taxon>
        <taxon>Testicularia</taxon>
    </lineage>
</organism>
<dbReference type="OrthoDB" id="435980at2759"/>
<dbReference type="SUPFAM" id="SSF160240">
    <property type="entry name" value="Cation efflux protein cytoplasmic domain-like"/>
    <property type="match status" value="1"/>
</dbReference>
<feature type="region of interest" description="Disordered" evidence="8">
    <location>
        <begin position="84"/>
        <end position="169"/>
    </location>
</feature>
<comment type="subcellular location">
    <subcellularLocation>
        <location evidence="1">Membrane</location>
        <topology evidence="1">Multi-pass membrane protein</topology>
    </subcellularLocation>
</comment>
<sequence>MLPPSTSLLTSTTTAFIAIRAPTVNTISTTRPSSAVHRVSAHKRLGHQLRYKSIAAFNGHIVPAALASAPRLRPRSSAAATFLPARTKSTHHPKLPSAATKSPVLPKPSQPSSALPAEERIASASQAPHPHPPPPAHQGPPRLVRYENPRADRHDPPSRYPPSYTHTSYPDPLSYRAHLSSRRAPASLFSLFPSTTVTAASIRASSDPHAYRSPADSSTQTSIVSPTLSVPQLNMSGTTSSIVNGAKASESELHQRNKQARDAASSDAKGAATSHSHSHGILGHSHSHGHGHDHHDHGSAEEADKLLAALKGKGDRGSNITLAGLVSNIGLCGAKGVAGVYLNSAALLADAAHSLSDMFADLVTLFCWKMSQKPPSPSHPLGYGKYETMGSLGVSLVLVAGAVGIGFHSYGLLLEALQPTLQHAPAALQAFGQFTGSIASAGGLLHDHHHHDAPATAGGADAGGVLDPNAMWFALLSIVVKEWLYHATLKIAREENSSVLEANALHHRSDSLSSGVTFLAIGGSWLGFPVLDPLGGLLVAGLIGKQGADLLIDALGELSDRGVEPAVLQTFDAAIAQVQKSHPDLLKGWKDLRAVKSGVSTFADVTLQLPADTTLENAATVSEDVKKAIIASIKGVKEVRIRLDAI</sequence>
<evidence type="ECO:0000256" key="6">
    <source>
        <dbReference type="ARBA" id="ARBA00023065"/>
    </source>
</evidence>